<evidence type="ECO:0000256" key="6">
    <source>
        <dbReference type="ARBA" id="ARBA00023136"/>
    </source>
</evidence>
<gene>
    <name evidence="9" type="ORF">ACFP56_05270</name>
</gene>
<dbReference type="PANTHER" id="PTHR43495">
    <property type="entry name" value="GABA PERMEASE"/>
    <property type="match status" value="1"/>
</dbReference>
<dbReference type="InterPro" id="IPR036259">
    <property type="entry name" value="MFS_trans_sf"/>
</dbReference>
<protein>
    <submittedName>
        <fullName evidence="9">Amino acid permease</fullName>
    </submittedName>
</protein>
<dbReference type="PANTHER" id="PTHR43495:SF5">
    <property type="entry name" value="GAMMA-AMINOBUTYRIC ACID PERMEASE"/>
    <property type="match status" value="1"/>
</dbReference>
<name>A0ABW1UZY2_9BACL</name>
<evidence type="ECO:0000313" key="9">
    <source>
        <dbReference type="EMBL" id="MFC6332025.1"/>
    </source>
</evidence>
<evidence type="ECO:0000313" key="10">
    <source>
        <dbReference type="Proteomes" id="UP001596233"/>
    </source>
</evidence>
<feature type="transmembrane region" description="Helical" evidence="7">
    <location>
        <begin position="418"/>
        <end position="435"/>
    </location>
</feature>
<feature type="transmembrane region" description="Helical" evidence="7">
    <location>
        <begin position="50"/>
        <end position="69"/>
    </location>
</feature>
<feature type="transmembrane region" description="Helical" evidence="7">
    <location>
        <begin position="160"/>
        <end position="183"/>
    </location>
</feature>
<reference evidence="10" key="1">
    <citation type="journal article" date="2019" name="Int. J. Syst. Evol. Microbiol.">
        <title>The Global Catalogue of Microorganisms (GCM) 10K type strain sequencing project: providing services to taxonomists for standard genome sequencing and annotation.</title>
        <authorList>
            <consortium name="The Broad Institute Genomics Platform"/>
            <consortium name="The Broad Institute Genome Sequencing Center for Infectious Disease"/>
            <person name="Wu L."/>
            <person name="Ma J."/>
        </authorList>
    </citation>
    <scope>NUCLEOTIDE SEQUENCE [LARGE SCALE GENOMIC DNA]</scope>
    <source>
        <strain evidence="10">PCU 280</strain>
    </source>
</reference>
<evidence type="ECO:0000256" key="7">
    <source>
        <dbReference type="SAM" id="Phobius"/>
    </source>
</evidence>
<evidence type="ECO:0000256" key="5">
    <source>
        <dbReference type="ARBA" id="ARBA00022989"/>
    </source>
</evidence>
<feature type="transmembrane region" description="Helical" evidence="7">
    <location>
        <begin position="130"/>
        <end position="148"/>
    </location>
</feature>
<feature type="transmembrane region" description="Helical" evidence="7">
    <location>
        <begin position="20"/>
        <end position="38"/>
    </location>
</feature>
<dbReference type="Pfam" id="PF00324">
    <property type="entry name" value="AA_permease"/>
    <property type="match status" value="1"/>
</dbReference>
<feature type="transmembrane region" description="Helical" evidence="7">
    <location>
        <begin position="203"/>
        <end position="228"/>
    </location>
</feature>
<dbReference type="InterPro" id="IPR004841">
    <property type="entry name" value="AA-permease/SLC12A_dom"/>
</dbReference>
<evidence type="ECO:0000256" key="1">
    <source>
        <dbReference type="ARBA" id="ARBA00004141"/>
    </source>
</evidence>
<proteinExistence type="predicted"/>
<keyword evidence="5 7" id="KW-1133">Transmembrane helix</keyword>
<comment type="subcellular location">
    <subcellularLocation>
        <location evidence="1">Membrane</location>
        <topology evidence="1">Multi-pass membrane protein</topology>
    </subcellularLocation>
</comment>
<dbReference type="RefSeq" id="WP_379231949.1">
    <property type="nucleotide sequence ID" value="NZ_JBHSTE010000002.1"/>
</dbReference>
<evidence type="ECO:0000256" key="4">
    <source>
        <dbReference type="ARBA" id="ARBA00022970"/>
    </source>
</evidence>
<keyword evidence="4" id="KW-0029">Amino-acid transport</keyword>
<feature type="transmembrane region" description="Helical" evidence="7">
    <location>
        <begin position="333"/>
        <end position="354"/>
    </location>
</feature>
<dbReference type="Gene3D" id="1.20.1740.10">
    <property type="entry name" value="Amino acid/polyamine transporter I"/>
    <property type="match status" value="1"/>
</dbReference>
<feature type="transmembrane region" description="Helical" evidence="7">
    <location>
        <begin position="90"/>
        <end position="110"/>
    </location>
</feature>
<feature type="transmembrane region" description="Helical" evidence="7">
    <location>
        <begin position="395"/>
        <end position="412"/>
    </location>
</feature>
<keyword evidence="10" id="KW-1185">Reference proteome</keyword>
<feature type="transmembrane region" description="Helical" evidence="7">
    <location>
        <begin position="360"/>
        <end position="383"/>
    </location>
</feature>
<evidence type="ECO:0000259" key="8">
    <source>
        <dbReference type="Pfam" id="PF00324"/>
    </source>
</evidence>
<dbReference type="Proteomes" id="UP001596233">
    <property type="component" value="Unassembled WGS sequence"/>
</dbReference>
<keyword evidence="6 7" id="KW-0472">Membrane</keyword>
<dbReference type="SUPFAM" id="SSF103473">
    <property type="entry name" value="MFS general substrate transporter"/>
    <property type="match status" value="1"/>
</dbReference>
<keyword evidence="3 7" id="KW-0812">Transmembrane</keyword>
<feature type="transmembrane region" description="Helical" evidence="7">
    <location>
        <begin position="240"/>
        <end position="263"/>
    </location>
</feature>
<accession>A0ABW1UZY2</accession>
<evidence type="ECO:0000256" key="3">
    <source>
        <dbReference type="ARBA" id="ARBA00022692"/>
    </source>
</evidence>
<organism evidence="9 10">
    <name type="scientific">Paenibacillus septentrionalis</name>
    <dbReference type="NCBI Taxonomy" id="429342"/>
    <lineage>
        <taxon>Bacteria</taxon>
        <taxon>Bacillati</taxon>
        <taxon>Bacillota</taxon>
        <taxon>Bacilli</taxon>
        <taxon>Bacillales</taxon>
        <taxon>Paenibacillaceae</taxon>
        <taxon>Paenibacillus</taxon>
    </lineage>
</organism>
<feature type="domain" description="Amino acid permease/ SLC12A" evidence="8">
    <location>
        <begin position="25"/>
        <end position="380"/>
    </location>
</feature>
<comment type="caution">
    <text evidence="9">The sequence shown here is derived from an EMBL/GenBank/DDBJ whole genome shotgun (WGS) entry which is preliminary data.</text>
</comment>
<feature type="transmembrane region" description="Helical" evidence="7">
    <location>
        <begin position="283"/>
        <end position="312"/>
    </location>
</feature>
<dbReference type="PIRSF" id="PIRSF006060">
    <property type="entry name" value="AA_transporter"/>
    <property type="match status" value="1"/>
</dbReference>
<evidence type="ECO:0000256" key="2">
    <source>
        <dbReference type="ARBA" id="ARBA00022448"/>
    </source>
</evidence>
<sequence>MKRKHKAKKNTSANENKLSWWQLSLLGVACTIGTGYFLGSGLAIHIGGPAVLISFIVAATGTYLVFDALSQMTSEQPLEGSFRSYAKKAYGGWAGFSSGWAYWTSELLIMGSQLTALSLFSRFWFPNIPMWILASIFAVLGLAIIIIGTKAFDRMENIFAIIKSSAIVIFIVIAVLALCGLLGQGKSKPAFPFESFFEKGIMGIWSSLLFAFYAFGGIEIMGIMAMRLKEPKDAPKAGKVMLGTLAVIYVCSLILTLFLISWKKLNTSESPFMQALNQYPLRFVPHIFIGILIIAGFSTMVASLFAITSMLVTLAEDKDAPTLFAKKVKNRPLLAIGLTSVGLIVSIIFAMLLPGKIYEYFTTAAGLMLVYNWMFILVTSGVILKLNTLGKTKRIMGIVILGIAVTGSLFHHTSRPGFFVSLGFLCVIAVITWLMRKKWTKHNPAT</sequence>
<dbReference type="PROSITE" id="PS51257">
    <property type="entry name" value="PROKAR_LIPOPROTEIN"/>
    <property type="match status" value="1"/>
</dbReference>
<keyword evidence="2" id="KW-0813">Transport</keyword>
<dbReference type="EMBL" id="JBHSTE010000002">
    <property type="protein sequence ID" value="MFC6332025.1"/>
    <property type="molecule type" value="Genomic_DNA"/>
</dbReference>